<feature type="modified residue" description="4-aspartylphosphate" evidence="2">
    <location>
        <position position="55"/>
    </location>
</feature>
<dbReference type="InterPro" id="IPR050595">
    <property type="entry name" value="Bact_response_regulator"/>
</dbReference>
<dbReference type="AlphaFoldDB" id="Q2J3N7"/>
<dbReference type="InterPro" id="IPR011006">
    <property type="entry name" value="CheY-like_superfamily"/>
</dbReference>
<dbReference type="GO" id="GO:0000160">
    <property type="term" value="P:phosphorelay signal transduction system"/>
    <property type="evidence" value="ECO:0007669"/>
    <property type="project" value="InterPro"/>
</dbReference>
<proteinExistence type="predicted"/>
<dbReference type="InterPro" id="IPR001789">
    <property type="entry name" value="Sig_transdc_resp-reg_receiver"/>
</dbReference>
<dbReference type="PROSITE" id="PS50110">
    <property type="entry name" value="RESPONSE_REGULATORY"/>
    <property type="match status" value="1"/>
</dbReference>
<dbReference type="Proteomes" id="UP000008809">
    <property type="component" value="Chromosome"/>
</dbReference>
<gene>
    <name evidence="4" type="ordered locus">RPB_0212</name>
</gene>
<accession>Q2J3N7</accession>
<dbReference type="STRING" id="316058.RPB_0212"/>
<reference evidence="4 5" key="1">
    <citation type="submission" date="2006-01" db="EMBL/GenBank/DDBJ databases">
        <title>Complete sequence of Rhodopseudomonas palustris HaA2.</title>
        <authorList>
            <consortium name="US DOE Joint Genome Institute"/>
            <person name="Copeland A."/>
            <person name="Lucas S."/>
            <person name="Lapidus A."/>
            <person name="Barry K."/>
            <person name="Detter J.C."/>
            <person name="Glavina T."/>
            <person name="Hammon N."/>
            <person name="Israni S."/>
            <person name="Pitluck S."/>
            <person name="Chain P."/>
            <person name="Malfatti S."/>
            <person name="Shin M."/>
            <person name="Vergez L."/>
            <person name="Schmutz J."/>
            <person name="Larimer F."/>
            <person name="Land M."/>
            <person name="Hauser L."/>
            <person name="Pelletier D.A."/>
            <person name="Kyrpides N."/>
            <person name="Anderson I."/>
            <person name="Oda Y."/>
            <person name="Harwood C.S."/>
            <person name="Richardson P."/>
        </authorList>
    </citation>
    <scope>NUCLEOTIDE SEQUENCE [LARGE SCALE GENOMIC DNA]</scope>
    <source>
        <strain evidence="4 5">HaA2</strain>
    </source>
</reference>
<keyword evidence="5" id="KW-1185">Reference proteome</keyword>
<dbReference type="PANTHER" id="PTHR44591:SF25">
    <property type="entry name" value="CHEMOTAXIS TWO-COMPONENT RESPONSE REGULATOR"/>
    <property type="match status" value="1"/>
</dbReference>
<dbReference type="Gene3D" id="3.40.50.2300">
    <property type="match status" value="1"/>
</dbReference>
<sequence length="137" mass="14904">MLHLSTITIVDDDEDVRESISSFFRSVGLHVEGFAAAETFLASPSLPDTDCLITDLHMPGMDGLGLHRELLRRGVNIPVIMMTAYSTPEARAEASDLGAAGFVDKPVDPEILLHDVEAILRAARHRRVPSDRSGPKS</sequence>
<dbReference type="SUPFAM" id="SSF52172">
    <property type="entry name" value="CheY-like"/>
    <property type="match status" value="1"/>
</dbReference>
<protein>
    <submittedName>
        <fullName evidence="4">Response regulator receiver domain protein</fullName>
    </submittedName>
</protein>
<name>Q2J3N7_RHOP2</name>
<feature type="domain" description="Response regulatory" evidence="3">
    <location>
        <begin position="6"/>
        <end position="120"/>
    </location>
</feature>
<dbReference type="EMBL" id="CP000250">
    <property type="protein sequence ID" value="ABD04923.1"/>
    <property type="molecule type" value="Genomic_DNA"/>
</dbReference>
<dbReference type="PANTHER" id="PTHR44591">
    <property type="entry name" value="STRESS RESPONSE REGULATOR PROTEIN 1"/>
    <property type="match status" value="1"/>
</dbReference>
<evidence type="ECO:0000256" key="2">
    <source>
        <dbReference type="PROSITE-ProRule" id="PRU00169"/>
    </source>
</evidence>
<evidence type="ECO:0000256" key="1">
    <source>
        <dbReference type="ARBA" id="ARBA00022553"/>
    </source>
</evidence>
<dbReference type="SMART" id="SM00448">
    <property type="entry name" value="REC"/>
    <property type="match status" value="1"/>
</dbReference>
<dbReference type="KEGG" id="rpb:RPB_0212"/>
<keyword evidence="1 2" id="KW-0597">Phosphoprotein</keyword>
<dbReference type="Pfam" id="PF00072">
    <property type="entry name" value="Response_reg"/>
    <property type="match status" value="1"/>
</dbReference>
<evidence type="ECO:0000259" key="3">
    <source>
        <dbReference type="PROSITE" id="PS50110"/>
    </source>
</evidence>
<dbReference type="HOGENOM" id="CLU_000445_69_8_5"/>
<organism evidence="4 5">
    <name type="scientific">Rhodopseudomonas palustris (strain HaA2)</name>
    <dbReference type="NCBI Taxonomy" id="316058"/>
    <lineage>
        <taxon>Bacteria</taxon>
        <taxon>Pseudomonadati</taxon>
        <taxon>Pseudomonadota</taxon>
        <taxon>Alphaproteobacteria</taxon>
        <taxon>Hyphomicrobiales</taxon>
        <taxon>Nitrobacteraceae</taxon>
        <taxon>Rhodopseudomonas</taxon>
    </lineage>
</organism>
<evidence type="ECO:0000313" key="5">
    <source>
        <dbReference type="Proteomes" id="UP000008809"/>
    </source>
</evidence>
<dbReference type="eggNOG" id="COG4566">
    <property type="taxonomic scope" value="Bacteria"/>
</dbReference>
<evidence type="ECO:0000313" key="4">
    <source>
        <dbReference type="EMBL" id="ABD04923.1"/>
    </source>
</evidence>